<sequence>MLSRFGLGKSTSTLDALLDNRKATLVEMLAVEDCLLQVQLRHKRLIEFMKQPLVISQLIRYLVIDDDQFAPIASEILASSIPALMDTLLSQHQELLTVYWTLLYQDYALTRRQVAYFVKINQVLLTRRPADMVQFLYHLTDLLPHWIQHIHDPSGAPLIELLLSMVECELVPETKGIAKWFLSQGLIELLLQQLQPDKDPMSHQVGEHLLAGVIRLGQTSHHQMKSMGHNELIRGFASEQTMQRLMDIMLDADSPEAIDSFLCGARLIIHFIRYNDERSTHPDITPTHVQILIPMIQCATARISSFIQLLDQPRSKCPHRFGMERLVLLELLAEWLHCADLAGMEQHGLALKTEFYSLRLVPRTLDLFFAFPSCNLAHTVICDMIGQVFENRHLDQILNRNLLLSVFLEGRLLQRLLQVDQQIKELEASGKSSSRPGFMGHLVLLTRAVQILFEQQPPLINILRQNVNGVSWDAWRRYQEAAMQTYQSWAQPLQPHELIEPRKQPPSPATSTPNGFPLPPPPIYLSPSNSLEIRMTVR</sequence>
<dbReference type="InterPro" id="IPR007587">
    <property type="entry name" value="SAPS"/>
</dbReference>
<evidence type="ECO:0000313" key="5">
    <source>
        <dbReference type="Proteomes" id="UP000242146"/>
    </source>
</evidence>
<protein>
    <submittedName>
        <fullName evidence="4">SAPS-domain-containing protein</fullName>
    </submittedName>
</protein>
<evidence type="ECO:0000256" key="3">
    <source>
        <dbReference type="SAM" id="MobiDB-lite"/>
    </source>
</evidence>
<comment type="caution">
    <text evidence="4">The sequence shown here is derived from an EMBL/GenBank/DDBJ whole genome shotgun (WGS) entry which is preliminary data.</text>
</comment>
<dbReference type="GO" id="GO:0019903">
    <property type="term" value="F:protein phosphatase binding"/>
    <property type="evidence" value="ECO:0007669"/>
    <property type="project" value="InterPro"/>
</dbReference>
<evidence type="ECO:0000313" key="4">
    <source>
        <dbReference type="EMBL" id="ORX44264.1"/>
    </source>
</evidence>
<dbReference type="PANTHER" id="PTHR12634:SF8">
    <property type="entry name" value="FIERY MOUNTAIN, ISOFORM D"/>
    <property type="match status" value="1"/>
</dbReference>
<reference evidence="4 5" key="1">
    <citation type="submission" date="2016-07" db="EMBL/GenBank/DDBJ databases">
        <title>Pervasive Adenine N6-methylation of Active Genes in Fungi.</title>
        <authorList>
            <consortium name="DOE Joint Genome Institute"/>
            <person name="Mondo S.J."/>
            <person name="Dannebaum R.O."/>
            <person name="Kuo R.C."/>
            <person name="Labutti K."/>
            <person name="Haridas S."/>
            <person name="Kuo A."/>
            <person name="Salamov A."/>
            <person name="Ahrendt S.R."/>
            <person name="Lipzen A."/>
            <person name="Sullivan W."/>
            <person name="Andreopoulos W.B."/>
            <person name="Clum A."/>
            <person name="Lindquist E."/>
            <person name="Daum C."/>
            <person name="Ramamoorthy G.K."/>
            <person name="Gryganskyi A."/>
            <person name="Culley D."/>
            <person name="Magnuson J.K."/>
            <person name="James T.Y."/>
            <person name="O'Malley M.A."/>
            <person name="Stajich J.E."/>
            <person name="Spatafora J.W."/>
            <person name="Visel A."/>
            <person name="Grigoriev I.V."/>
        </authorList>
    </citation>
    <scope>NUCLEOTIDE SEQUENCE [LARGE SCALE GENOMIC DNA]</scope>
    <source>
        <strain evidence="4 5">NRRL 3301</strain>
    </source>
</reference>
<keyword evidence="5" id="KW-1185">Reference proteome</keyword>
<gene>
    <name evidence="4" type="ORF">DM01DRAFT_1411357</name>
</gene>
<keyword evidence="2" id="KW-0131">Cell cycle</keyword>
<name>A0A1X2G448_9FUNG</name>
<dbReference type="Pfam" id="PF04499">
    <property type="entry name" value="SAPS"/>
    <property type="match status" value="2"/>
</dbReference>
<feature type="region of interest" description="Disordered" evidence="3">
    <location>
        <begin position="499"/>
        <end position="527"/>
    </location>
</feature>
<dbReference type="PANTHER" id="PTHR12634">
    <property type="entry name" value="SIT4 YEAST -ASSOCIATING PROTEIN-RELATED"/>
    <property type="match status" value="1"/>
</dbReference>
<dbReference type="GO" id="GO:0005634">
    <property type="term" value="C:nucleus"/>
    <property type="evidence" value="ECO:0007669"/>
    <property type="project" value="TreeGrafter"/>
</dbReference>
<proteinExistence type="inferred from homology"/>
<accession>A0A1X2G448</accession>
<dbReference type="AlphaFoldDB" id="A0A1X2G448"/>
<dbReference type="OrthoDB" id="295029at2759"/>
<evidence type="ECO:0000256" key="2">
    <source>
        <dbReference type="ARBA" id="ARBA00023306"/>
    </source>
</evidence>
<organism evidence="4 5">
    <name type="scientific">Hesseltinella vesiculosa</name>
    <dbReference type="NCBI Taxonomy" id="101127"/>
    <lineage>
        <taxon>Eukaryota</taxon>
        <taxon>Fungi</taxon>
        <taxon>Fungi incertae sedis</taxon>
        <taxon>Mucoromycota</taxon>
        <taxon>Mucoromycotina</taxon>
        <taxon>Mucoromycetes</taxon>
        <taxon>Mucorales</taxon>
        <taxon>Cunninghamellaceae</taxon>
        <taxon>Hesseltinella</taxon>
    </lineage>
</organism>
<dbReference type="EMBL" id="MCGT01000049">
    <property type="protein sequence ID" value="ORX44264.1"/>
    <property type="molecule type" value="Genomic_DNA"/>
</dbReference>
<dbReference type="GO" id="GO:0019888">
    <property type="term" value="F:protein phosphatase regulator activity"/>
    <property type="evidence" value="ECO:0007669"/>
    <property type="project" value="TreeGrafter"/>
</dbReference>
<evidence type="ECO:0000256" key="1">
    <source>
        <dbReference type="ARBA" id="ARBA00006180"/>
    </source>
</evidence>
<dbReference type="GO" id="GO:0005829">
    <property type="term" value="C:cytosol"/>
    <property type="evidence" value="ECO:0007669"/>
    <property type="project" value="TreeGrafter"/>
</dbReference>
<dbReference type="STRING" id="101127.A0A1X2G448"/>
<comment type="similarity">
    <text evidence="1">Belongs to the SAPS family.</text>
</comment>
<dbReference type="Proteomes" id="UP000242146">
    <property type="component" value="Unassembled WGS sequence"/>
</dbReference>